<dbReference type="PROSITE" id="PS51257">
    <property type="entry name" value="PROKAR_LIPOPROTEIN"/>
    <property type="match status" value="1"/>
</dbReference>
<feature type="signal peptide" evidence="1">
    <location>
        <begin position="1"/>
        <end position="22"/>
    </location>
</feature>
<dbReference type="InterPro" id="IPR041186">
    <property type="entry name" value="DUF3823_C"/>
</dbReference>
<sequence>MKRIIYVNIVISCLLLTLFSCEPDNYDGPTSQIHGSIKDASTGELVETELINGNVIRTYEQGFEVEQRRNWFVKNSGEYRNNLVFAGEYRYEMFECNFYPIEGMFTLSGGENNIDFEVIPYIRIVNPSIEKVGDEIIATFSLEAGGPEVALKEIRLFAFSDVYVGNFTRFDLKSSNDRIQFNPAVAVDNSTYTLTIDLSANENFFPYAKNYYFRIGALAAVNGVVNSGAVKFNYAPYEVITLNQ</sequence>
<dbReference type="InterPro" id="IPR024278">
    <property type="entry name" value="DUF3823_N"/>
</dbReference>
<feature type="chain" id="PRO_5015763253" description="DUF3823 domain-containing protein" evidence="1">
    <location>
        <begin position="23"/>
        <end position="244"/>
    </location>
</feature>
<reference evidence="4 5" key="1">
    <citation type="submission" date="2018-05" db="EMBL/GenBank/DDBJ databases">
        <title>Marinilabilia rubrum sp. nov., isolated from saltern sediment.</title>
        <authorList>
            <person name="Zhang R."/>
        </authorList>
    </citation>
    <scope>NUCLEOTIDE SEQUENCE [LARGE SCALE GENOMIC DNA]</scope>
    <source>
        <strain evidence="4 5">WTE16</strain>
    </source>
</reference>
<dbReference type="RefSeq" id="WP_109264958.1">
    <property type="nucleotide sequence ID" value="NZ_QEWP01000010.1"/>
</dbReference>
<evidence type="ECO:0000256" key="1">
    <source>
        <dbReference type="SAM" id="SignalP"/>
    </source>
</evidence>
<evidence type="ECO:0000313" key="4">
    <source>
        <dbReference type="EMBL" id="PWD98959.1"/>
    </source>
</evidence>
<protein>
    <recommendedName>
        <fullName evidence="6">DUF3823 domain-containing protein</fullName>
    </recommendedName>
</protein>
<dbReference type="Gene3D" id="2.60.40.2060">
    <property type="match status" value="1"/>
</dbReference>
<comment type="caution">
    <text evidence="4">The sequence shown here is derived from an EMBL/GenBank/DDBJ whole genome shotgun (WGS) entry which is preliminary data.</text>
</comment>
<name>A0A2U2B7A4_9BACT</name>
<keyword evidence="1" id="KW-0732">Signal</keyword>
<evidence type="ECO:0000313" key="5">
    <source>
        <dbReference type="Proteomes" id="UP000244956"/>
    </source>
</evidence>
<organism evidence="4 5">
    <name type="scientific">Marinilabilia rubra</name>
    <dbReference type="NCBI Taxonomy" id="2162893"/>
    <lineage>
        <taxon>Bacteria</taxon>
        <taxon>Pseudomonadati</taxon>
        <taxon>Bacteroidota</taxon>
        <taxon>Bacteroidia</taxon>
        <taxon>Marinilabiliales</taxon>
        <taxon>Marinilabiliaceae</taxon>
        <taxon>Marinilabilia</taxon>
    </lineage>
</organism>
<evidence type="ECO:0000259" key="2">
    <source>
        <dbReference type="Pfam" id="PF12866"/>
    </source>
</evidence>
<dbReference type="OrthoDB" id="642123at2"/>
<gene>
    <name evidence="4" type="ORF">DDZ16_13260</name>
</gene>
<dbReference type="Gene3D" id="2.60.40.1120">
    <property type="entry name" value="Carboxypeptidase-like, regulatory domain"/>
    <property type="match status" value="1"/>
</dbReference>
<dbReference type="EMBL" id="QEWP01000010">
    <property type="protein sequence ID" value="PWD98959.1"/>
    <property type="molecule type" value="Genomic_DNA"/>
</dbReference>
<keyword evidence="5" id="KW-1185">Reference proteome</keyword>
<proteinExistence type="predicted"/>
<evidence type="ECO:0008006" key="6">
    <source>
        <dbReference type="Google" id="ProtNLM"/>
    </source>
</evidence>
<evidence type="ECO:0000259" key="3">
    <source>
        <dbReference type="Pfam" id="PF18003"/>
    </source>
</evidence>
<dbReference type="Pfam" id="PF12866">
    <property type="entry name" value="DUF3823"/>
    <property type="match status" value="1"/>
</dbReference>
<accession>A0A2U2B7A4</accession>
<dbReference type="Proteomes" id="UP000244956">
    <property type="component" value="Unassembled WGS sequence"/>
</dbReference>
<feature type="domain" description="DUF3823" evidence="2">
    <location>
        <begin position="31"/>
        <end position="118"/>
    </location>
</feature>
<dbReference type="Pfam" id="PF18003">
    <property type="entry name" value="DUF3823_C"/>
    <property type="match status" value="1"/>
</dbReference>
<dbReference type="AlphaFoldDB" id="A0A2U2B7A4"/>
<feature type="domain" description="DUF3823" evidence="3">
    <location>
        <begin position="122"/>
        <end position="219"/>
    </location>
</feature>